<name>A0ABV3QNH5_9GAMM</name>
<feature type="signal peptide" evidence="7">
    <location>
        <begin position="1"/>
        <end position="24"/>
    </location>
</feature>
<evidence type="ECO:0000256" key="3">
    <source>
        <dbReference type="ARBA" id="ARBA00023110"/>
    </source>
</evidence>
<dbReference type="RefSeq" id="WP_367844462.1">
    <property type="nucleotide sequence ID" value="NZ_JBFOHL010000006.1"/>
</dbReference>
<comment type="caution">
    <text evidence="9">The sequence shown here is derived from an EMBL/GenBank/DDBJ whole genome shotgun (WGS) entry which is preliminary data.</text>
</comment>
<evidence type="ECO:0000256" key="1">
    <source>
        <dbReference type="ARBA" id="ARBA00000971"/>
    </source>
</evidence>
<evidence type="ECO:0000256" key="5">
    <source>
        <dbReference type="PROSITE-ProRule" id="PRU00277"/>
    </source>
</evidence>
<dbReference type="PANTHER" id="PTHR43811">
    <property type="entry name" value="FKBP-TYPE PEPTIDYL-PROLYL CIS-TRANS ISOMERASE FKPA"/>
    <property type="match status" value="1"/>
</dbReference>
<feature type="chain" id="PRO_5046711357" description="Peptidyl-prolyl cis-trans isomerase" evidence="7">
    <location>
        <begin position="25"/>
        <end position="142"/>
    </location>
</feature>
<gene>
    <name evidence="9" type="ORF">ABQJ56_07930</name>
</gene>
<dbReference type="Gene3D" id="3.10.50.40">
    <property type="match status" value="1"/>
</dbReference>
<evidence type="ECO:0000313" key="10">
    <source>
        <dbReference type="Proteomes" id="UP001556170"/>
    </source>
</evidence>
<accession>A0ABV3QNH5</accession>
<dbReference type="InterPro" id="IPR046357">
    <property type="entry name" value="PPIase_dom_sf"/>
</dbReference>
<evidence type="ECO:0000256" key="2">
    <source>
        <dbReference type="ARBA" id="ARBA00006577"/>
    </source>
</evidence>
<keyword evidence="10" id="KW-1185">Reference proteome</keyword>
<comment type="similarity">
    <text evidence="2 6">Belongs to the FKBP-type PPIase family.</text>
</comment>
<sequence>MRRLAVAFAAILLGAFMAAPATRAADNVTQLQKVDHVIGSGTMARDGDVVQVNYTGWLYDVNAKDHRGQEFDSSLDSGEPISFTLGSGEVIAGWDQGIRGMHVGGRRTLVIPARLAYGGRGAGDAVPPDATLVFDVELVGVH</sequence>
<dbReference type="GO" id="GO:0003755">
    <property type="term" value="F:peptidyl-prolyl cis-trans isomerase activity"/>
    <property type="evidence" value="ECO:0007669"/>
    <property type="project" value="UniProtKB-EC"/>
</dbReference>
<keyword evidence="3 5" id="KW-0697">Rotamase</keyword>
<dbReference type="Pfam" id="PF00254">
    <property type="entry name" value="FKBP_C"/>
    <property type="match status" value="1"/>
</dbReference>
<feature type="domain" description="PPIase FKBP-type" evidence="8">
    <location>
        <begin position="47"/>
        <end position="142"/>
    </location>
</feature>
<dbReference type="InterPro" id="IPR001179">
    <property type="entry name" value="PPIase_FKBP_dom"/>
</dbReference>
<protein>
    <recommendedName>
        <fullName evidence="6">Peptidyl-prolyl cis-trans isomerase</fullName>
        <ecNumber evidence="6">5.2.1.8</ecNumber>
    </recommendedName>
</protein>
<dbReference type="EC" id="5.2.1.8" evidence="6"/>
<dbReference type="PANTHER" id="PTHR43811:SF19">
    <property type="entry name" value="39 KDA FK506-BINDING NUCLEAR PROTEIN"/>
    <property type="match status" value="1"/>
</dbReference>
<proteinExistence type="inferred from homology"/>
<organism evidence="9 10">
    <name type="scientific">Rhodanobacter geophilus</name>
    <dbReference type="NCBI Taxonomy" id="3162488"/>
    <lineage>
        <taxon>Bacteria</taxon>
        <taxon>Pseudomonadati</taxon>
        <taxon>Pseudomonadota</taxon>
        <taxon>Gammaproteobacteria</taxon>
        <taxon>Lysobacterales</taxon>
        <taxon>Rhodanobacteraceae</taxon>
        <taxon>Rhodanobacter</taxon>
    </lineage>
</organism>
<dbReference type="EMBL" id="JBFOHL010000006">
    <property type="protein sequence ID" value="MEW9624155.1"/>
    <property type="molecule type" value="Genomic_DNA"/>
</dbReference>
<comment type="catalytic activity">
    <reaction evidence="1 5 6">
        <text>[protein]-peptidylproline (omega=180) = [protein]-peptidylproline (omega=0)</text>
        <dbReference type="Rhea" id="RHEA:16237"/>
        <dbReference type="Rhea" id="RHEA-COMP:10747"/>
        <dbReference type="Rhea" id="RHEA-COMP:10748"/>
        <dbReference type="ChEBI" id="CHEBI:83833"/>
        <dbReference type="ChEBI" id="CHEBI:83834"/>
        <dbReference type="EC" id="5.2.1.8"/>
    </reaction>
</comment>
<evidence type="ECO:0000313" key="9">
    <source>
        <dbReference type="EMBL" id="MEW9624155.1"/>
    </source>
</evidence>
<evidence type="ECO:0000256" key="7">
    <source>
        <dbReference type="SAM" id="SignalP"/>
    </source>
</evidence>
<keyword evidence="7" id="KW-0732">Signal</keyword>
<keyword evidence="4 5" id="KW-0413">Isomerase</keyword>
<evidence type="ECO:0000256" key="6">
    <source>
        <dbReference type="RuleBase" id="RU003915"/>
    </source>
</evidence>
<evidence type="ECO:0000259" key="8">
    <source>
        <dbReference type="PROSITE" id="PS50059"/>
    </source>
</evidence>
<reference evidence="9 10" key="1">
    <citation type="submission" date="2024-06" db="EMBL/GenBank/DDBJ databases">
        <authorList>
            <person name="Woo H."/>
        </authorList>
    </citation>
    <scope>NUCLEOTIDE SEQUENCE [LARGE SCALE GENOMIC DNA]</scope>
    <source>
        <strain evidence="9 10">S2-g</strain>
    </source>
</reference>
<evidence type="ECO:0000256" key="4">
    <source>
        <dbReference type="ARBA" id="ARBA00023235"/>
    </source>
</evidence>
<dbReference type="PROSITE" id="PS50059">
    <property type="entry name" value="FKBP_PPIASE"/>
    <property type="match status" value="1"/>
</dbReference>
<dbReference type="Proteomes" id="UP001556170">
    <property type="component" value="Unassembled WGS sequence"/>
</dbReference>
<dbReference type="SUPFAM" id="SSF54534">
    <property type="entry name" value="FKBP-like"/>
    <property type="match status" value="1"/>
</dbReference>